<gene>
    <name evidence="1" type="ORF">MELIAE_LOCUS1412</name>
</gene>
<dbReference type="OrthoDB" id="6778942at2759"/>
<sequence>MYANIKDNALLLVPNAILCEVWVSTNKDDRQSSIKLKLEQILKIEDYTDDVAKILNEKSHFFCLNVERLWKNCSRNINLFKRKHRTWLEGNLSLPSGIIQLSKEPEHDIQPGTSNIKRGRPKIHFKEASQKTKIRRVESLVLEHSAEELCFAAERSLKLNCAPHQKTKKILNRQETLALVYDLNLSVKKYNVLRSVVNALHKNCFPSYRALLEKKNEYMPSKITVTEISAEVDLQELLQKKVDSILKLPDLNSNFFCNQIKL</sequence>
<dbReference type="Proteomes" id="UP001154078">
    <property type="component" value="Chromosome 1"/>
</dbReference>
<name>A0A9P0AUF8_BRAAE</name>
<reference evidence="1" key="1">
    <citation type="submission" date="2021-12" db="EMBL/GenBank/DDBJ databases">
        <authorList>
            <person name="King R."/>
        </authorList>
    </citation>
    <scope>NUCLEOTIDE SEQUENCE</scope>
</reference>
<evidence type="ECO:0000313" key="1">
    <source>
        <dbReference type="EMBL" id="CAH0547420.1"/>
    </source>
</evidence>
<dbReference type="AlphaFoldDB" id="A0A9P0AUF8"/>
<protein>
    <submittedName>
        <fullName evidence="1">Uncharacterized protein</fullName>
    </submittedName>
</protein>
<accession>A0A9P0AUF8</accession>
<proteinExistence type="predicted"/>
<organism evidence="1 2">
    <name type="scientific">Brassicogethes aeneus</name>
    <name type="common">Rape pollen beetle</name>
    <name type="synonym">Meligethes aeneus</name>
    <dbReference type="NCBI Taxonomy" id="1431903"/>
    <lineage>
        <taxon>Eukaryota</taxon>
        <taxon>Metazoa</taxon>
        <taxon>Ecdysozoa</taxon>
        <taxon>Arthropoda</taxon>
        <taxon>Hexapoda</taxon>
        <taxon>Insecta</taxon>
        <taxon>Pterygota</taxon>
        <taxon>Neoptera</taxon>
        <taxon>Endopterygota</taxon>
        <taxon>Coleoptera</taxon>
        <taxon>Polyphaga</taxon>
        <taxon>Cucujiformia</taxon>
        <taxon>Nitidulidae</taxon>
        <taxon>Meligethinae</taxon>
        <taxon>Brassicogethes</taxon>
    </lineage>
</organism>
<evidence type="ECO:0000313" key="2">
    <source>
        <dbReference type="Proteomes" id="UP001154078"/>
    </source>
</evidence>
<dbReference type="EMBL" id="OV121132">
    <property type="protein sequence ID" value="CAH0547420.1"/>
    <property type="molecule type" value="Genomic_DNA"/>
</dbReference>
<keyword evidence="2" id="KW-1185">Reference proteome</keyword>